<dbReference type="PROSITE" id="PS00893">
    <property type="entry name" value="NUDIX_BOX"/>
    <property type="match status" value="1"/>
</dbReference>
<dbReference type="InterPro" id="IPR015797">
    <property type="entry name" value="NUDIX_hydrolase-like_dom_sf"/>
</dbReference>
<feature type="domain" description="Nudix hydrolase" evidence="2">
    <location>
        <begin position="9"/>
        <end position="136"/>
    </location>
</feature>
<evidence type="ECO:0000259" key="2">
    <source>
        <dbReference type="PROSITE" id="PS51462"/>
    </source>
</evidence>
<dbReference type="PRINTS" id="PR00502">
    <property type="entry name" value="NUDIXFAMILY"/>
</dbReference>
<dbReference type="PANTHER" id="PTHR43736">
    <property type="entry name" value="ADP-RIBOSE PYROPHOSPHATASE"/>
    <property type="match status" value="1"/>
</dbReference>
<protein>
    <submittedName>
        <fullName evidence="3">ADP-ribose pyrophosphatase</fullName>
        <ecNumber evidence="3">3.6.1.13</ecNumber>
    </submittedName>
</protein>
<dbReference type="InterPro" id="IPR020476">
    <property type="entry name" value="Nudix_hydrolase"/>
</dbReference>
<dbReference type="InterPro" id="IPR000086">
    <property type="entry name" value="NUDIX_hydrolase_dom"/>
</dbReference>
<dbReference type="PANTHER" id="PTHR43736:SF1">
    <property type="entry name" value="DIHYDRONEOPTERIN TRIPHOSPHATE DIPHOSPHATASE"/>
    <property type="match status" value="1"/>
</dbReference>
<organism evidence="3">
    <name type="scientific">hydrothermal vent metagenome</name>
    <dbReference type="NCBI Taxonomy" id="652676"/>
    <lineage>
        <taxon>unclassified sequences</taxon>
        <taxon>metagenomes</taxon>
        <taxon>ecological metagenomes</taxon>
    </lineage>
</organism>
<dbReference type="SUPFAM" id="SSF55811">
    <property type="entry name" value="Nudix"/>
    <property type="match status" value="1"/>
</dbReference>
<dbReference type="Pfam" id="PF00293">
    <property type="entry name" value="NUDIX"/>
    <property type="match status" value="1"/>
</dbReference>
<dbReference type="CDD" id="cd18873">
    <property type="entry name" value="NUDIX_NadM_like"/>
    <property type="match status" value="1"/>
</dbReference>
<evidence type="ECO:0000313" key="3">
    <source>
        <dbReference type="EMBL" id="SFV90204.1"/>
    </source>
</evidence>
<dbReference type="GO" id="GO:0047631">
    <property type="term" value="F:ADP-ribose diphosphatase activity"/>
    <property type="evidence" value="ECO:0007669"/>
    <property type="project" value="UniProtKB-EC"/>
</dbReference>
<dbReference type="EMBL" id="FPIB01000011">
    <property type="protein sequence ID" value="SFV90204.1"/>
    <property type="molecule type" value="Genomic_DNA"/>
</dbReference>
<dbReference type="InterPro" id="IPR020084">
    <property type="entry name" value="NUDIX_hydrolase_CS"/>
</dbReference>
<keyword evidence="1 3" id="KW-0378">Hydrolase</keyword>
<dbReference type="AlphaFoldDB" id="A0A1W1E8B8"/>
<sequence length="146" mass="16501">MAHFTPKTPYLTTDGIIELYEGERFRGIVLIARKNPPVGLALPGGFVDVGERVEQALVREMREETGLDVQIVRLLGIFSDPKRDPRFHTASAVFVARAEGEPKAGDDAKEAYVYALDAIPFEMLVFDHANILRTYLKEYWVEKNSF</sequence>
<dbReference type="PROSITE" id="PS51462">
    <property type="entry name" value="NUDIX"/>
    <property type="match status" value="1"/>
</dbReference>
<accession>A0A1W1E8B8</accession>
<gene>
    <name evidence="3" type="ORF">MNB_SV-4-287</name>
</gene>
<dbReference type="EC" id="3.6.1.13" evidence="3"/>
<reference evidence="3" key="1">
    <citation type="submission" date="2016-10" db="EMBL/GenBank/DDBJ databases">
        <authorList>
            <person name="de Groot N.N."/>
        </authorList>
    </citation>
    <scope>NUCLEOTIDE SEQUENCE</scope>
</reference>
<evidence type="ECO:0000256" key="1">
    <source>
        <dbReference type="ARBA" id="ARBA00022801"/>
    </source>
</evidence>
<name>A0A1W1E8B8_9ZZZZ</name>
<dbReference type="Gene3D" id="3.90.79.10">
    <property type="entry name" value="Nucleoside Triphosphate Pyrophosphohydrolase"/>
    <property type="match status" value="1"/>
</dbReference>
<proteinExistence type="predicted"/>